<dbReference type="OrthoDB" id="10071919at2759"/>
<organism evidence="5">
    <name type="scientific">Taenia asiatica</name>
    <name type="common">Asian tapeworm</name>
    <dbReference type="NCBI Taxonomy" id="60517"/>
    <lineage>
        <taxon>Eukaryota</taxon>
        <taxon>Metazoa</taxon>
        <taxon>Spiralia</taxon>
        <taxon>Lophotrochozoa</taxon>
        <taxon>Platyhelminthes</taxon>
        <taxon>Cestoda</taxon>
        <taxon>Eucestoda</taxon>
        <taxon>Cyclophyllidea</taxon>
        <taxon>Taeniidae</taxon>
        <taxon>Taenia</taxon>
    </lineage>
</organism>
<evidence type="ECO:0000313" key="5">
    <source>
        <dbReference type="WBParaSite" id="TASK_0000677701-mRNA-1"/>
    </source>
</evidence>
<proteinExistence type="predicted"/>
<dbReference type="WBParaSite" id="TASK_0000677701-mRNA-1">
    <property type="protein sequence ID" value="TASK_0000677701-mRNA-1"/>
    <property type="gene ID" value="TASK_0000677701"/>
</dbReference>
<keyword evidence="2" id="KW-0812">Transmembrane</keyword>
<evidence type="ECO:0000256" key="2">
    <source>
        <dbReference type="SAM" id="Phobius"/>
    </source>
</evidence>
<protein>
    <submittedName>
        <fullName evidence="5">Inner membrane protein</fullName>
    </submittedName>
</protein>
<sequence length="113" mass="12720">MEAFCVSQVMKKMFADVGWRTVGTVVIVSCWVGVVRWIWKGDAQQRLLNGELVSPAEEMWSKTGSYAGSPLDWIKIFIIGTTEPRHATPRHATPRHATSRHATPRHATPRHLS</sequence>
<name>A0A0R3W8R7_TAEAS</name>
<evidence type="ECO:0000313" key="3">
    <source>
        <dbReference type="EMBL" id="VDK37315.1"/>
    </source>
</evidence>
<dbReference type="EMBL" id="UYRS01018535">
    <property type="protein sequence ID" value="VDK37315.1"/>
    <property type="molecule type" value="Genomic_DNA"/>
</dbReference>
<keyword evidence="4" id="KW-1185">Reference proteome</keyword>
<feature type="compositionally biased region" description="Basic residues" evidence="1">
    <location>
        <begin position="87"/>
        <end position="113"/>
    </location>
</feature>
<evidence type="ECO:0000313" key="4">
    <source>
        <dbReference type="Proteomes" id="UP000282613"/>
    </source>
</evidence>
<keyword evidence="2" id="KW-0472">Membrane</keyword>
<accession>A0A0R3W8R7</accession>
<reference evidence="5" key="1">
    <citation type="submission" date="2017-02" db="UniProtKB">
        <authorList>
            <consortium name="WormBaseParasite"/>
        </authorList>
    </citation>
    <scope>IDENTIFICATION</scope>
</reference>
<gene>
    <name evidence="3" type="ORF">TASK_LOCUS6778</name>
</gene>
<feature type="region of interest" description="Disordered" evidence="1">
    <location>
        <begin position="84"/>
        <end position="113"/>
    </location>
</feature>
<feature type="transmembrane region" description="Helical" evidence="2">
    <location>
        <begin position="17"/>
        <end position="39"/>
    </location>
</feature>
<reference evidence="3 4" key="2">
    <citation type="submission" date="2018-11" db="EMBL/GenBank/DDBJ databases">
        <authorList>
            <consortium name="Pathogen Informatics"/>
        </authorList>
    </citation>
    <scope>NUCLEOTIDE SEQUENCE [LARGE SCALE GENOMIC DNA]</scope>
</reference>
<evidence type="ECO:0000256" key="1">
    <source>
        <dbReference type="SAM" id="MobiDB-lite"/>
    </source>
</evidence>
<dbReference type="Proteomes" id="UP000282613">
    <property type="component" value="Unassembled WGS sequence"/>
</dbReference>
<dbReference type="AlphaFoldDB" id="A0A0R3W8R7"/>
<keyword evidence="2" id="KW-1133">Transmembrane helix</keyword>